<evidence type="ECO:0000313" key="3">
    <source>
        <dbReference type="Proteomes" id="UP000002640"/>
    </source>
</evidence>
<keyword evidence="3" id="KW-1185">Reference proteome</keyword>
<gene>
    <name evidence="2" type="ORF">PHYSODRAFT_259761</name>
</gene>
<reference evidence="2 3" key="1">
    <citation type="journal article" date="2006" name="Science">
        <title>Phytophthora genome sequences uncover evolutionary origins and mechanisms of pathogenesis.</title>
        <authorList>
            <person name="Tyler B.M."/>
            <person name="Tripathy S."/>
            <person name="Zhang X."/>
            <person name="Dehal P."/>
            <person name="Jiang R.H."/>
            <person name="Aerts A."/>
            <person name="Arredondo F.D."/>
            <person name="Baxter L."/>
            <person name="Bensasson D."/>
            <person name="Beynon J.L."/>
            <person name="Chapman J."/>
            <person name="Damasceno C.M."/>
            <person name="Dorrance A.E."/>
            <person name="Dou D."/>
            <person name="Dickerman A.W."/>
            <person name="Dubchak I.L."/>
            <person name="Garbelotto M."/>
            <person name="Gijzen M."/>
            <person name="Gordon S.G."/>
            <person name="Govers F."/>
            <person name="Grunwald N.J."/>
            <person name="Huang W."/>
            <person name="Ivors K.L."/>
            <person name="Jones R.W."/>
            <person name="Kamoun S."/>
            <person name="Krampis K."/>
            <person name="Lamour K.H."/>
            <person name="Lee M.K."/>
            <person name="McDonald W.H."/>
            <person name="Medina M."/>
            <person name="Meijer H.J."/>
            <person name="Nordberg E.K."/>
            <person name="Maclean D.J."/>
            <person name="Ospina-Giraldo M.D."/>
            <person name="Morris P.F."/>
            <person name="Phuntumart V."/>
            <person name="Putnam N.H."/>
            <person name="Rash S."/>
            <person name="Rose J.K."/>
            <person name="Sakihama Y."/>
            <person name="Salamov A.A."/>
            <person name="Savidor A."/>
            <person name="Scheuring C.F."/>
            <person name="Smith B.M."/>
            <person name="Sobral B.W."/>
            <person name="Terry A."/>
            <person name="Torto-Alalibo T.A."/>
            <person name="Win J."/>
            <person name="Xu Z."/>
            <person name="Zhang H."/>
            <person name="Grigoriev I.V."/>
            <person name="Rokhsar D.S."/>
            <person name="Boore J.L."/>
        </authorList>
    </citation>
    <scope>NUCLEOTIDE SEQUENCE [LARGE SCALE GENOMIC DNA]</scope>
    <source>
        <strain evidence="2 3">P6497</strain>
    </source>
</reference>
<dbReference type="InParanoid" id="G4Z2X9"/>
<dbReference type="EMBL" id="JH159153">
    <property type="protein sequence ID" value="EGZ19312.1"/>
    <property type="molecule type" value="Genomic_DNA"/>
</dbReference>
<dbReference type="GeneID" id="20639117"/>
<accession>G4Z2X9</accession>
<dbReference type="KEGG" id="psoj:PHYSODRAFT_259761"/>
<evidence type="ECO:0000256" key="1">
    <source>
        <dbReference type="SAM" id="Phobius"/>
    </source>
</evidence>
<dbReference type="AlphaFoldDB" id="G4Z2X9"/>
<protein>
    <submittedName>
        <fullName evidence="2">Uncharacterized protein</fullName>
    </submittedName>
</protein>
<organism evidence="2 3">
    <name type="scientific">Phytophthora sojae (strain P6497)</name>
    <name type="common">Soybean stem and root rot agent</name>
    <name type="synonym">Phytophthora megasperma f. sp. glycines</name>
    <dbReference type="NCBI Taxonomy" id="1094619"/>
    <lineage>
        <taxon>Eukaryota</taxon>
        <taxon>Sar</taxon>
        <taxon>Stramenopiles</taxon>
        <taxon>Oomycota</taxon>
        <taxon>Peronosporomycetes</taxon>
        <taxon>Peronosporales</taxon>
        <taxon>Peronosporaceae</taxon>
        <taxon>Phytophthora</taxon>
    </lineage>
</organism>
<keyword evidence="1" id="KW-1133">Transmembrane helix</keyword>
<proteinExistence type="predicted"/>
<keyword evidence="1" id="KW-0472">Membrane</keyword>
<feature type="transmembrane region" description="Helical" evidence="1">
    <location>
        <begin position="246"/>
        <end position="266"/>
    </location>
</feature>
<dbReference type="RefSeq" id="XP_009522029.1">
    <property type="nucleotide sequence ID" value="XM_009523734.1"/>
</dbReference>
<name>G4Z2X9_PHYSP</name>
<feature type="transmembrane region" description="Helical" evidence="1">
    <location>
        <begin position="183"/>
        <end position="204"/>
    </location>
</feature>
<dbReference type="Proteomes" id="UP000002640">
    <property type="component" value="Unassembled WGS sequence"/>
</dbReference>
<evidence type="ECO:0000313" key="2">
    <source>
        <dbReference type="EMBL" id="EGZ19312.1"/>
    </source>
</evidence>
<feature type="transmembrane region" description="Helical" evidence="1">
    <location>
        <begin position="37"/>
        <end position="58"/>
    </location>
</feature>
<feature type="transmembrane region" description="Helical" evidence="1">
    <location>
        <begin position="216"/>
        <end position="234"/>
    </location>
</feature>
<sequence length="271" mass="29448">MDVAAAFRINLGASLGTLLGGLIVFSQFLLRVVNPRAMAVWMSFAGGLTLFQSLVVLFPNSLFEFTDAFSSDESRGSEDDTVMGQAWLTTTGCFGVGIVLNYCLNLLVKQLTPGQRQSLFARMHAGDTFHLSLEDGIPELKPPVDIMQSRHFLRVDEATKEKLQQGISVATPMYFATGSKWKGLLWCLVASIAQHLGGFIAFGILGKDVDSFSQGILYDLVSGMLACISMKGIFPTASMYANGRVHLVSARGLFGMLFMAASLILFKYMGV</sequence>
<dbReference type="SMR" id="G4Z2X9"/>
<feature type="transmembrane region" description="Helical" evidence="1">
    <location>
        <begin position="6"/>
        <end position="25"/>
    </location>
</feature>
<keyword evidence="1" id="KW-0812">Transmembrane</keyword>
<dbReference type="OMA" id="LACISMK"/>
<feature type="transmembrane region" description="Helical" evidence="1">
    <location>
        <begin position="86"/>
        <end position="108"/>
    </location>
</feature>